<dbReference type="EMBL" id="JACXWD010000024">
    <property type="protein sequence ID" value="MBD3868173.1"/>
    <property type="molecule type" value="Genomic_DNA"/>
</dbReference>
<sequence length="153" mass="16765">MYCPVCRDQFRDGFTRCEGCDTDLVDQLDSGSESGSPDGSLAPDMSGHKADYCGFLEMAEALQSRDLLWNNGLASEVVIRPAHGCRPGEPLQEEYWLRVPAKKVQAVAGLLGFHEAEAEEFELPETEEARHCSGCGARLPGEEQFCPHCGVKD</sequence>
<gene>
    <name evidence="1" type="ORF">IFK94_08605</name>
</gene>
<accession>A0A8J7CLJ5</accession>
<reference evidence="1 2" key="1">
    <citation type="submission" date="2020-08" db="EMBL/GenBank/DDBJ databases">
        <title>Acidobacteriota in marine sediments use diverse sulfur dissimilation pathways.</title>
        <authorList>
            <person name="Wasmund K."/>
        </authorList>
    </citation>
    <scope>NUCLEOTIDE SEQUENCE [LARGE SCALE GENOMIC DNA]</scope>
    <source>
        <strain evidence="1">MAG AM4</strain>
    </source>
</reference>
<evidence type="ECO:0000313" key="1">
    <source>
        <dbReference type="EMBL" id="MBD3868173.1"/>
    </source>
</evidence>
<evidence type="ECO:0000313" key="2">
    <source>
        <dbReference type="Proteomes" id="UP000648239"/>
    </source>
</evidence>
<protein>
    <recommendedName>
        <fullName evidence="3">Zinc-ribbon domain-containing protein</fullName>
    </recommendedName>
</protein>
<organism evidence="1 2">
    <name type="scientific">Candidatus Polarisedimenticola svalbardensis</name>
    <dbReference type="NCBI Taxonomy" id="2886004"/>
    <lineage>
        <taxon>Bacteria</taxon>
        <taxon>Pseudomonadati</taxon>
        <taxon>Acidobacteriota</taxon>
        <taxon>Candidatus Polarisedimenticolia</taxon>
        <taxon>Candidatus Polarisedimenticolales</taxon>
        <taxon>Candidatus Polarisedimenticolaceae</taxon>
        <taxon>Candidatus Polarisedimenticola</taxon>
    </lineage>
</organism>
<name>A0A8J7CLJ5_9BACT</name>
<dbReference type="Proteomes" id="UP000648239">
    <property type="component" value="Unassembled WGS sequence"/>
</dbReference>
<proteinExistence type="predicted"/>
<evidence type="ECO:0008006" key="3">
    <source>
        <dbReference type="Google" id="ProtNLM"/>
    </source>
</evidence>
<dbReference type="AlphaFoldDB" id="A0A8J7CLJ5"/>
<comment type="caution">
    <text evidence="1">The sequence shown here is derived from an EMBL/GenBank/DDBJ whole genome shotgun (WGS) entry which is preliminary data.</text>
</comment>